<dbReference type="Proteomes" id="UP000823775">
    <property type="component" value="Unassembled WGS sequence"/>
</dbReference>
<protein>
    <submittedName>
        <fullName evidence="1">Uncharacterized protein</fullName>
    </submittedName>
</protein>
<name>A0ABS8T103_DATST</name>
<comment type="caution">
    <text evidence="1">The sequence shown here is derived from an EMBL/GenBank/DDBJ whole genome shotgun (WGS) entry which is preliminary data.</text>
</comment>
<dbReference type="EMBL" id="JACEIK010000992">
    <property type="protein sequence ID" value="MCD7464758.1"/>
    <property type="molecule type" value="Genomic_DNA"/>
</dbReference>
<reference evidence="1 2" key="1">
    <citation type="journal article" date="2021" name="BMC Genomics">
        <title>Datura genome reveals duplications of psychoactive alkaloid biosynthetic genes and high mutation rate following tissue culture.</title>
        <authorList>
            <person name="Rajewski A."/>
            <person name="Carter-House D."/>
            <person name="Stajich J."/>
            <person name="Litt A."/>
        </authorList>
    </citation>
    <scope>NUCLEOTIDE SEQUENCE [LARGE SCALE GENOMIC DNA]</scope>
    <source>
        <strain evidence="1">AR-01</strain>
    </source>
</reference>
<feature type="non-terminal residue" evidence="1">
    <location>
        <position position="88"/>
    </location>
</feature>
<gene>
    <name evidence="1" type="ORF">HAX54_053374</name>
</gene>
<sequence length="88" mass="9838">MKKAKETCQSGFGKIVKKTDCGTSPRTVLMLENQKSCYLKAQNDDYVDEMTQSTKEIHERFPLPRTVVAVDGPWKPGGTNVFLICIGE</sequence>
<proteinExistence type="predicted"/>
<evidence type="ECO:0000313" key="1">
    <source>
        <dbReference type="EMBL" id="MCD7464758.1"/>
    </source>
</evidence>
<keyword evidence="2" id="KW-1185">Reference proteome</keyword>
<accession>A0ABS8T103</accession>
<organism evidence="1 2">
    <name type="scientific">Datura stramonium</name>
    <name type="common">Jimsonweed</name>
    <name type="synonym">Common thornapple</name>
    <dbReference type="NCBI Taxonomy" id="4076"/>
    <lineage>
        <taxon>Eukaryota</taxon>
        <taxon>Viridiplantae</taxon>
        <taxon>Streptophyta</taxon>
        <taxon>Embryophyta</taxon>
        <taxon>Tracheophyta</taxon>
        <taxon>Spermatophyta</taxon>
        <taxon>Magnoliopsida</taxon>
        <taxon>eudicotyledons</taxon>
        <taxon>Gunneridae</taxon>
        <taxon>Pentapetalae</taxon>
        <taxon>asterids</taxon>
        <taxon>lamiids</taxon>
        <taxon>Solanales</taxon>
        <taxon>Solanaceae</taxon>
        <taxon>Solanoideae</taxon>
        <taxon>Datureae</taxon>
        <taxon>Datura</taxon>
    </lineage>
</organism>
<evidence type="ECO:0000313" key="2">
    <source>
        <dbReference type="Proteomes" id="UP000823775"/>
    </source>
</evidence>